<evidence type="ECO:0008006" key="3">
    <source>
        <dbReference type="Google" id="ProtNLM"/>
    </source>
</evidence>
<proteinExistence type="predicted"/>
<dbReference type="InterPro" id="IPR032675">
    <property type="entry name" value="LRR_dom_sf"/>
</dbReference>
<evidence type="ECO:0000313" key="1">
    <source>
        <dbReference type="EMBL" id="OKZ55599.1"/>
    </source>
</evidence>
<reference evidence="1 2" key="1">
    <citation type="journal article" date="2016" name="Nat. Biotechnol.">
        <title>Measurement of bacterial replication rates in microbial communities.</title>
        <authorList>
            <person name="Brown C.T."/>
            <person name="Olm M.R."/>
            <person name="Thomas B.C."/>
            <person name="Banfield J.F."/>
        </authorList>
    </citation>
    <scope>NUCLEOTIDE SEQUENCE [LARGE SCALE GENOMIC DNA]</scope>
    <source>
        <strain evidence="1">42_262</strain>
    </source>
</reference>
<dbReference type="Gene3D" id="3.80.10.10">
    <property type="entry name" value="Ribonuclease Inhibitor"/>
    <property type="match status" value="1"/>
</dbReference>
<dbReference type="EMBL" id="MNQV01000028">
    <property type="protein sequence ID" value="OKZ55599.1"/>
    <property type="molecule type" value="Genomic_DNA"/>
</dbReference>
<organism evidence="1 2">
    <name type="scientific">Phocaeicola vulgatus</name>
    <name type="common">Bacteroides vulgatus</name>
    <dbReference type="NCBI Taxonomy" id="821"/>
    <lineage>
        <taxon>Bacteria</taxon>
        <taxon>Pseudomonadati</taxon>
        <taxon>Bacteroidota</taxon>
        <taxon>Bacteroidia</taxon>
        <taxon>Bacteroidales</taxon>
        <taxon>Bacteroidaceae</taxon>
        <taxon>Phocaeicola</taxon>
    </lineage>
</organism>
<accession>A0A1Q6JRC1</accession>
<gene>
    <name evidence="1" type="ORF">BHV80_00370</name>
</gene>
<name>A0A1Q6JRC1_PHOVU</name>
<protein>
    <recommendedName>
        <fullName evidence="3">Leucine-rich repeat domain-containing protein</fullName>
    </recommendedName>
</protein>
<comment type="caution">
    <text evidence="1">The sequence shown here is derived from an EMBL/GenBank/DDBJ whole genome shotgun (WGS) entry which is preliminary data.</text>
</comment>
<dbReference type="Proteomes" id="UP000186631">
    <property type="component" value="Unassembled WGS sequence"/>
</dbReference>
<dbReference type="SUPFAM" id="SSF52058">
    <property type="entry name" value="L domain-like"/>
    <property type="match status" value="1"/>
</dbReference>
<dbReference type="AlphaFoldDB" id="A0A1Q6JRC1"/>
<sequence length="196" mass="22675">MEVFEQLINDKKLKTLRYEKEDVDFAKIINPEKIECLEIAFCSLTSLFGIACLSNLRRISLYYCRFLQDISNIGDLQMLENITLYSLPQVEEHFNILKLANLVALSYTRVNGIETIRGIEELPKLIYLGLSQVKVKDNDYSPILQSKSLERVFWCGSPFKVPALKELRKLRPDIVIGGNLYNEIYFAEKNKSNDNK</sequence>
<evidence type="ECO:0000313" key="2">
    <source>
        <dbReference type="Proteomes" id="UP000186631"/>
    </source>
</evidence>